<dbReference type="Proteomes" id="UP001066276">
    <property type="component" value="Chromosome 11"/>
</dbReference>
<accession>A0AAV7L7R8</accession>
<organism evidence="2 3">
    <name type="scientific">Pleurodeles waltl</name>
    <name type="common">Iberian ribbed newt</name>
    <dbReference type="NCBI Taxonomy" id="8319"/>
    <lineage>
        <taxon>Eukaryota</taxon>
        <taxon>Metazoa</taxon>
        <taxon>Chordata</taxon>
        <taxon>Craniata</taxon>
        <taxon>Vertebrata</taxon>
        <taxon>Euteleostomi</taxon>
        <taxon>Amphibia</taxon>
        <taxon>Batrachia</taxon>
        <taxon>Caudata</taxon>
        <taxon>Salamandroidea</taxon>
        <taxon>Salamandridae</taxon>
        <taxon>Pleurodelinae</taxon>
        <taxon>Pleurodeles</taxon>
    </lineage>
</organism>
<evidence type="ECO:0000256" key="1">
    <source>
        <dbReference type="SAM" id="MobiDB-lite"/>
    </source>
</evidence>
<evidence type="ECO:0000313" key="2">
    <source>
        <dbReference type="EMBL" id="KAJ1087681.1"/>
    </source>
</evidence>
<gene>
    <name evidence="2" type="ORF">NDU88_000847</name>
</gene>
<feature type="compositionally biased region" description="Basic and acidic residues" evidence="1">
    <location>
        <begin position="115"/>
        <end position="131"/>
    </location>
</feature>
<sequence>MDAPEGVLLLDAGCPAAVACSAAWTCPGLLSALAGAELGAAFLGRNGGGGGAPWDSGTLTPLLTPLSASPANSCPGFAWLLHFFRSEGGSSLAAPPLPVRAPDRTARAMAVRARSRPEEEARGEARARCPW</sequence>
<dbReference type="EMBL" id="JANPWB010000015">
    <property type="protein sequence ID" value="KAJ1087681.1"/>
    <property type="molecule type" value="Genomic_DNA"/>
</dbReference>
<evidence type="ECO:0000313" key="3">
    <source>
        <dbReference type="Proteomes" id="UP001066276"/>
    </source>
</evidence>
<reference evidence="2" key="1">
    <citation type="journal article" date="2022" name="bioRxiv">
        <title>Sequencing and chromosome-scale assembly of the giantPleurodeles waltlgenome.</title>
        <authorList>
            <person name="Brown T."/>
            <person name="Elewa A."/>
            <person name="Iarovenko S."/>
            <person name="Subramanian E."/>
            <person name="Araus A.J."/>
            <person name="Petzold A."/>
            <person name="Susuki M."/>
            <person name="Suzuki K.-i.T."/>
            <person name="Hayashi T."/>
            <person name="Toyoda A."/>
            <person name="Oliveira C."/>
            <person name="Osipova E."/>
            <person name="Leigh N.D."/>
            <person name="Simon A."/>
            <person name="Yun M.H."/>
        </authorList>
    </citation>
    <scope>NUCLEOTIDE SEQUENCE</scope>
    <source>
        <strain evidence="2">20211129_DDA</strain>
        <tissue evidence="2">Liver</tissue>
    </source>
</reference>
<feature type="region of interest" description="Disordered" evidence="1">
    <location>
        <begin position="112"/>
        <end position="131"/>
    </location>
</feature>
<comment type="caution">
    <text evidence="2">The sequence shown here is derived from an EMBL/GenBank/DDBJ whole genome shotgun (WGS) entry which is preliminary data.</text>
</comment>
<proteinExistence type="predicted"/>
<keyword evidence="3" id="KW-1185">Reference proteome</keyword>
<protein>
    <submittedName>
        <fullName evidence="2">Uncharacterized protein</fullName>
    </submittedName>
</protein>
<name>A0AAV7L7R8_PLEWA</name>
<dbReference type="AlphaFoldDB" id="A0AAV7L7R8"/>